<name>A0A5R9G0G5_9ACTN</name>
<keyword evidence="3" id="KW-1185">Reference proteome</keyword>
<reference evidence="2 3" key="1">
    <citation type="submission" date="2019-05" db="EMBL/GenBank/DDBJ databases">
        <title>Streptomyces sp. NEAU-C151, a novel actinomycete isolated from soil.</title>
        <authorList>
            <person name="Han L."/>
            <person name="Jiang H."/>
        </authorList>
    </citation>
    <scope>NUCLEOTIDE SEQUENCE [LARGE SCALE GENOMIC DNA]</scope>
    <source>
        <strain evidence="2 3">NEAU-C151</strain>
    </source>
</reference>
<organism evidence="2 3">
    <name type="scientific">Streptomyces montanus</name>
    <dbReference type="NCBI Taxonomy" id="2580423"/>
    <lineage>
        <taxon>Bacteria</taxon>
        <taxon>Bacillati</taxon>
        <taxon>Actinomycetota</taxon>
        <taxon>Actinomycetes</taxon>
        <taxon>Kitasatosporales</taxon>
        <taxon>Streptomycetaceae</taxon>
        <taxon>Streptomyces</taxon>
    </lineage>
</organism>
<proteinExistence type="predicted"/>
<feature type="compositionally biased region" description="Basic and acidic residues" evidence="1">
    <location>
        <begin position="140"/>
        <end position="167"/>
    </location>
</feature>
<gene>
    <name evidence="2" type="ORF">FE633_10045</name>
</gene>
<feature type="region of interest" description="Disordered" evidence="1">
    <location>
        <begin position="129"/>
        <end position="167"/>
    </location>
</feature>
<dbReference type="RefSeq" id="WP_138044771.1">
    <property type="nucleotide sequence ID" value="NZ_VBZC01000009.1"/>
</dbReference>
<evidence type="ECO:0000313" key="3">
    <source>
        <dbReference type="Proteomes" id="UP000305906"/>
    </source>
</evidence>
<evidence type="ECO:0000313" key="2">
    <source>
        <dbReference type="EMBL" id="TLS46274.1"/>
    </source>
</evidence>
<comment type="caution">
    <text evidence="2">The sequence shown here is derived from an EMBL/GenBank/DDBJ whole genome shotgun (WGS) entry which is preliminary data.</text>
</comment>
<dbReference type="EMBL" id="VBZC01000009">
    <property type="protein sequence ID" value="TLS46274.1"/>
    <property type="molecule type" value="Genomic_DNA"/>
</dbReference>
<protein>
    <submittedName>
        <fullName evidence="2">Uncharacterized protein</fullName>
    </submittedName>
</protein>
<dbReference type="AlphaFoldDB" id="A0A5R9G0G5"/>
<dbReference type="Proteomes" id="UP000305906">
    <property type="component" value="Unassembled WGS sequence"/>
</dbReference>
<accession>A0A5R9G0G5</accession>
<sequence length="470" mass="49607">MSDDFSGVDWQTARYDDKEFTPGDPYEVARLGKRIADTATLIQEQATRLHNLVDGNGWDSDAGREFQKKTEDTVGLLTKSHQRYAAAADALGSTVGPAPVDDHVKADWATALEHAQNLVRAALKKAKAADADSSRYQNQIDHHPGHDDHPDKQRLQKQKESADGDLEDAKSDLRQALSYRDTQAAHVKSAIHDSVDHDGLKDPEHHWWDSVEDWIAKIGHWAGVAAAILGVLALVLSWVPVLGEVLAALALVASVVALVCDTISALDGKGTWLDVAIDAIGVLSFGAGRVLGTAAKEASVAARGASAVKDVQLAREVGLNPEAARGLAEALSGIKPGQIGKALAEGPSELLPQMRSVVKESLNAKAFLDDIRIAAGTLPGEESLVTAGAPKMAQIADSSFKSMAGYGKALFIGSQTLPLAAGWSNLAPVADGESWLTGPDAWGGVKEIPGLGAGGIPFYNWRWSTPGDGG</sequence>
<evidence type="ECO:0000256" key="1">
    <source>
        <dbReference type="SAM" id="MobiDB-lite"/>
    </source>
</evidence>